<feature type="region of interest" description="Disordered" evidence="1">
    <location>
        <begin position="1128"/>
        <end position="1148"/>
    </location>
</feature>
<keyword evidence="2" id="KW-0456">Lyase</keyword>
<dbReference type="Proteomes" id="UP000324233">
    <property type="component" value="Chromosome"/>
</dbReference>
<dbReference type="RefSeq" id="WP_148596649.1">
    <property type="nucleotide sequence ID" value="NZ_CP042997.1"/>
</dbReference>
<evidence type="ECO:0000313" key="2">
    <source>
        <dbReference type="EMBL" id="QEH37034.1"/>
    </source>
</evidence>
<dbReference type="GO" id="GO:0016491">
    <property type="term" value="F:oxidoreductase activity"/>
    <property type="evidence" value="ECO:0007669"/>
    <property type="project" value="TreeGrafter"/>
</dbReference>
<dbReference type="KEGG" id="agv:OJF2_56190"/>
<evidence type="ECO:0000313" key="3">
    <source>
        <dbReference type="Proteomes" id="UP000324233"/>
    </source>
</evidence>
<dbReference type="EMBL" id="CP042997">
    <property type="protein sequence ID" value="QEH37034.1"/>
    <property type="molecule type" value="Genomic_DNA"/>
</dbReference>
<dbReference type="PANTHER" id="PTHR12697">
    <property type="entry name" value="PBS LYASE HEAT-LIKE PROTEIN"/>
    <property type="match status" value="1"/>
</dbReference>
<dbReference type="AlphaFoldDB" id="A0A5B9W9T9"/>
<feature type="compositionally biased region" description="Basic and acidic residues" evidence="1">
    <location>
        <begin position="1130"/>
        <end position="1142"/>
    </location>
</feature>
<organism evidence="2 3">
    <name type="scientific">Aquisphaera giovannonii</name>
    <dbReference type="NCBI Taxonomy" id="406548"/>
    <lineage>
        <taxon>Bacteria</taxon>
        <taxon>Pseudomonadati</taxon>
        <taxon>Planctomycetota</taxon>
        <taxon>Planctomycetia</taxon>
        <taxon>Isosphaerales</taxon>
        <taxon>Isosphaeraceae</taxon>
        <taxon>Aquisphaera</taxon>
    </lineage>
</organism>
<dbReference type="InterPro" id="IPR011989">
    <property type="entry name" value="ARM-like"/>
</dbReference>
<name>A0A5B9W9T9_9BACT</name>
<evidence type="ECO:0000256" key="1">
    <source>
        <dbReference type="SAM" id="MobiDB-lite"/>
    </source>
</evidence>
<keyword evidence="3" id="KW-1185">Reference proteome</keyword>
<accession>A0A5B9W9T9</accession>
<dbReference type="OrthoDB" id="207906at2"/>
<dbReference type="Gene3D" id="1.25.10.10">
    <property type="entry name" value="Leucine-rich Repeat Variant"/>
    <property type="match status" value="7"/>
</dbReference>
<protein>
    <submittedName>
        <fullName evidence="2">Putative lyase</fullName>
    </submittedName>
</protein>
<dbReference type="PANTHER" id="PTHR12697:SF5">
    <property type="entry name" value="DEOXYHYPUSINE HYDROXYLASE"/>
    <property type="match status" value="1"/>
</dbReference>
<dbReference type="SMART" id="SM00567">
    <property type="entry name" value="EZ_HEAT"/>
    <property type="match status" value="15"/>
</dbReference>
<proteinExistence type="predicted"/>
<dbReference type="SUPFAM" id="SSF48371">
    <property type="entry name" value="ARM repeat"/>
    <property type="match status" value="2"/>
</dbReference>
<reference evidence="2 3" key="1">
    <citation type="submission" date="2019-08" db="EMBL/GenBank/DDBJ databases">
        <title>Deep-cultivation of Planctomycetes and their phenomic and genomic characterization uncovers novel biology.</title>
        <authorList>
            <person name="Wiegand S."/>
            <person name="Jogler M."/>
            <person name="Boedeker C."/>
            <person name="Pinto D."/>
            <person name="Vollmers J."/>
            <person name="Rivas-Marin E."/>
            <person name="Kohn T."/>
            <person name="Peeters S.H."/>
            <person name="Heuer A."/>
            <person name="Rast P."/>
            <person name="Oberbeckmann S."/>
            <person name="Bunk B."/>
            <person name="Jeske O."/>
            <person name="Meyerdierks A."/>
            <person name="Storesund J.E."/>
            <person name="Kallscheuer N."/>
            <person name="Luecker S."/>
            <person name="Lage O.M."/>
            <person name="Pohl T."/>
            <person name="Merkel B.J."/>
            <person name="Hornburger P."/>
            <person name="Mueller R.-W."/>
            <person name="Bruemmer F."/>
            <person name="Labrenz M."/>
            <person name="Spormann A.M."/>
            <person name="Op den Camp H."/>
            <person name="Overmann J."/>
            <person name="Amann R."/>
            <person name="Jetten M.S.M."/>
            <person name="Mascher T."/>
            <person name="Medema M.H."/>
            <person name="Devos D.P."/>
            <person name="Kaster A.-K."/>
            <person name="Ovreas L."/>
            <person name="Rohde M."/>
            <person name="Galperin M.Y."/>
            <person name="Jogler C."/>
        </authorList>
    </citation>
    <scope>NUCLEOTIDE SEQUENCE [LARGE SCALE GENOMIC DNA]</scope>
    <source>
        <strain evidence="2 3">OJF2</strain>
    </source>
</reference>
<dbReference type="GO" id="GO:0016829">
    <property type="term" value="F:lyase activity"/>
    <property type="evidence" value="ECO:0007669"/>
    <property type="project" value="UniProtKB-KW"/>
</dbReference>
<gene>
    <name evidence="2" type="ORF">OJF2_56190</name>
</gene>
<dbReference type="InterPro" id="IPR016024">
    <property type="entry name" value="ARM-type_fold"/>
</dbReference>
<sequence length="1148" mass="122599">MHFVPRSSPRFPTHEYVALAMTLVALTVNAGAGPPAAMDGETARVLVRLREGDLRTRIDALQEISVLGHRAEAAVPGLIATLDDPEPRLRAGAAKVLGRLGEEAASAGDALVARLRDPDLTVRTAAAGALDRVPAAPAKLLPAILDVYRPRTEADDPASPGTAAIRRLGRADGTVVKPLIDGLRRPDAELREMVAVALGGIGEPAVDPLIAALRDPDPRVRGGAATALGKMGHRAVRAVPALVAAIESEAVGDFIEPGSDSPRWAFYAAMTEIGPPALRALVSRLDEADLEGRSRLLPAIGSLGPRGRAAVPRIVRLLIGTGPKPEAAEALGKIGDPARHAAPMLIPAMKSPDAELRARAAMAFGRLSRSLGSPEEAFLRLRDLGLSDPSARVRVAAIRALSWGWAGRISGLDPALEESDADVRVAFLDHLTPESTKSDRLVRRIVDRLADRDEKVREAAVRALRREDITRPGVVSALLDMALRPEVACRTGALRALMLCRPRTYDNPDYPGFPLGMVGDEFRTSAEAVRGELIRRRGHAEKALRDALDGPSSHLRASAARLLCLLPDEDRENARILVARLTDPDPAVRIQVVAALGEVSPRPRSAFGPLLQAMKRPSERVRGIVTQAADAAEAIDPERAGLVLDRLVHLLDHPDEMTRAEAGMALSFRLPAIRPKILAALCAPGVSRRQIRAACSSVPLGVGLDPLEPLPPQGLGLSIRAFALFRSVAMDFEEEDRTREQAIDESRSLGLDLSYAGLLLDAYGRSRLPASRPELLWGLRTPGGLESLLDALRDRDPEVRTVAIYGVAMNRSLLDPDGEAAMLRGRALDELLKLLDDTDTQVRWAAAATIGAIGKRSPLRRPAIVDRLTEMVGDRGARMRPGGWIVVMEERSLGGDELAVVSGRKLRIAAAKALEDLKRESDSSIPNLIEALGDEEPGVRIEVADTLGRFGDRANSAVGPLLEVVKAYLDGRSGQKTSPGPDDVGQDAACAAWILEILGPVARSAIPVLIRSTEDTNPRVRVSATRALGAVSLGEKQVIDALLRRLHDPWDVVVSKDAATSLGRLGVTALPHLVSELRSKDMEVRILAAGALAWMGESARPALGALRQLAADPDARTRDAVQKAINQIEDAGKGKKDAKAEDGVVPDL</sequence>
<dbReference type="InterPro" id="IPR004155">
    <property type="entry name" value="PBS_lyase_HEAT"/>
</dbReference>
<dbReference type="Pfam" id="PF13646">
    <property type="entry name" value="HEAT_2"/>
    <property type="match status" value="6"/>
</dbReference>